<evidence type="ECO:0000256" key="9">
    <source>
        <dbReference type="ARBA" id="ARBA00023242"/>
    </source>
</evidence>
<dbReference type="SUPFAM" id="SSF52540">
    <property type="entry name" value="P-loop containing nucleoside triphosphate hydrolases"/>
    <property type="match status" value="2"/>
</dbReference>
<dbReference type="InterPro" id="IPR001650">
    <property type="entry name" value="Helicase_C-like"/>
</dbReference>
<dbReference type="SMART" id="SM00487">
    <property type="entry name" value="DEXDc"/>
    <property type="match status" value="1"/>
</dbReference>
<evidence type="ECO:0000313" key="15">
    <source>
        <dbReference type="EMBL" id="KZO95869.1"/>
    </source>
</evidence>
<feature type="domain" description="Helicase ATP-binding" evidence="13">
    <location>
        <begin position="439"/>
        <end position="617"/>
    </location>
</feature>
<dbReference type="PANTHER" id="PTHR13710">
    <property type="entry name" value="DNA HELICASE RECQ FAMILY MEMBER"/>
    <property type="match status" value="1"/>
</dbReference>
<dbReference type="CDD" id="cd18794">
    <property type="entry name" value="SF2_C_RecQ"/>
    <property type="match status" value="1"/>
</dbReference>
<keyword evidence="16" id="KW-1185">Reference proteome</keyword>
<dbReference type="SMART" id="SM00490">
    <property type="entry name" value="HELICc"/>
    <property type="match status" value="1"/>
</dbReference>
<feature type="region of interest" description="Disordered" evidence="12">
    <location>
        <begin position="1"/>
        <end position="105"/>
    </location>
</feature>
<dbReference type="EC" id="5.6.2.4" evidence="11"/>
<feature type="compositionally biased region" description="Basic and acidic residues" evidence="12">
    <location>
        <begin position="135"/>
        <end position="144"/>
    </location>
</feature>
<feature type="region of interest" description="Disordered" evidence="12">
    <location>
        <begin position="1146"/>
        <end position="1213"/>
    </location>
</feature>
<dbReference type="Proteomes" id="UP000076738">
    <property type="component" value="Unassembled WGS sequence"/>
</dbReference>
<dbReference type="PANTHER" id="PTHR13710:SF153">
    <property type="entry name" value="RECQ-LIKE DNA HELICASE BLM"/>
    <property type="match status" value="1"/>
</dbReference>
<comment type="subcellular location">
    <subcellularLocation>
        <location evidence="1">Nucleus</location>
    </subcellularLocation>
</comment>
<dbReference type="InterPro" id="IPR027417">
    <property type="entry name" value="P-loop_NTPase"/>
</dbReference>
<dbReference type="AlphaFoldDB" id="A0A167LNB4"/>
<feature type="compositionally biased region" description="Polar residues" evidence="12">
    <location>
        <begin position="1181"/>
        <end position="1193"/>
    </location>
</feature>
<comment type="similarity">
    <text evidence="2">Belongs to the helicase family. RecQ subfamily.</text>
</comment>
<dbReference type="InterPro" id="IPR011545">
    <property type="entry name" value="DEAD/DEAH_box_helicase_dom"/>
</dbReference>
<dbReference type="FunFam" id="3.40.50.300:FF:000296">
    <property type="entry name" value="ATP-dependent DNA helicase RecQ"/>
    <property type="match status" value="1"/>
</dbReference>
<dbReference type="InterPro" id="IPR018982">
    <property type="entry name" value="RQC_domain"/>
</dbReference>
<name>A0A167LNB4_CALVF</name>
<evidence type="ECO:0000256" key="2">
    <source>
        <dbReference type="ARBA" id="ARBA00005446"/>
    </source>
</evidence>
<evidence type="ECO:0000256" key="5">
    <source>
        <dbReference type="ARBA" id="ARBA00022806"/>
    </source>
</evidence>
<feature type="region of interest" description="Disordered" evidence="12">
    <location>
        <begin position="381"/>
        <end position="405"/>
    </location>
</feature>
<dbReference type="GO" id="GO:0016787">
    <property type="term" value="F:hydrolase activity"/>
    <property type="evidence" value="ECO:0007669"/>
    <property type="project" value="UniProtKB-KW"/>
</dbReference>
<keyword evidence="4" id="KW-0378">Hydrolase</keyword>
<dbReference type="GO" id="GO:0031422">
    <property type="term" value="C:RecQ family helicase-topoisomerase III complex"/>
    <property type="evidence" value="ECO:0007669"/>
    <property type="project" value="UniProtKB-ARBA"/>
</dbReference>
<dbReference type="GO" id="GO:0043138">
    <property type="term" value="F:3'-5' DNA helicase activity"/>
    <property type="evidence" value="ECO:0007669"/>
    <property type="project" value="UniProtKB-EC"/>
</dbReference>
<dbReference type="GO" id="GO:0009378">
    <property type="term" value="F:four-way junction helicase activity"/>
    <property type="evidence" value="ECO:0007669"/>
    <property type="project" value="TreeGrafter"/>
</dbReference>
<keyword evidence="7" id="KW-0238">DNA-binding</keyword>
<evidence type="ECO:0000256" key="6">
    <source>
        <dbReference type="ARBA" id="ARBA00022840"/>
    </source>
</evidence>
<keyword evidence="3" id="KW-0547">Nucleotide-binding</keyword>
<dbReference type="EMBL" id="KV417287">
    <property type="protein sequence ID" value="KZO95869.1"/>
    <property type="molecule type" value="Genomic_DNA"/>
</dbReference>
<sequence length="1213" mass="135022">MSSSRVLQALDGPVDFSMKPPARILVESSPNKQQPSRVPEIAAKSPRASLSSSSSESRSNKRTSSSSSLVFGGPGLSSKRQRTEKENIALDDERPPSPVPVAATHRGRMEQMEDDFMETFVLDEDSEALLREMEFGDNRDEPPRQKRHSGHAADLRSSETLCEPSPPPDVCVTLKSSTDHVDLQSMDVDQLTHLLLLNQQALINALTKIGTPQSWQDTNEDPALTATIREFLTTRNKEIQRAIDARRNNKPSDFAARDMARNEAPRSFIRSASSAVHDSFAGLRQKQSTEVQSTEVRGFDRTFSESMAPDQMRSGPRTSLSSEAIRSHVSTKTSVVVASTSTIKAAPVVYDIDDEAMEIQHSHTTARTMRQTVPAPLQPIENGVPQRFSPPKQAGKPRASLSASDHVDQTITPWYEELSKALKNTFHLTKFRPNQLPAINATMSGKDVYVLMPTGGGKSLCFQLPAVCKTGKTKGVTVVVSPLLALMTDQVQHCRGLGIDVVMLNSDVSMGEAREADSRLRSRNKPSLCYITPEGLESRGSLRSLLTYLHSTNSLARFVIDEAHCVSQWGFDFRPAYEKLGMLRREYPGVPIMALTATANKRVSEDIIGCLGMKNCVRLSLSFNRPNLHYSVRKKPPGNLVANIYGFINSYHRNDAGIIYCLSRKKCEDVAAELNNTFGLPARHYHAGMGKDDRLKTQEGWKRNEFRVIVATIAFGMGIDKPDVRYVIHHSLPKSLEGYYQETGRAGRDGQDSVCILYYHYGDTSLFKKFIDESDASPEQKERQRMDLQRVVQYCQNITDCRRTQVLQYFDEEFLSQNCNKTCDNCMSNDKSSLEDVSDLACKALLCVQSALRSGRITLAMAIDIFRGASTAKIKQMGWDRLECFGAAGGINREQVERLFQHLVSHDALREQSIMNGGGFNTTYLKEVGPFGFDILNRKKPFMMRVQAIDPLAGTSKPRSGTADTKRAATTRVNAGKIKAVNRSATDDSLYIDEGYDFEDERVEEFYDAVEEVYPSEEDSFALQGQGSRAVAAKSKPIASRTRRKSNLGDETLAEVGAEDKHQLCYSALIEERAKMASERHLKDAEHILDDEACQLLSLQLPGEAAQFKEVLTECLEHAEDVAKKWEQYGRRLLTVCIRHRNMDRQSAVAPPTAQQPSRRAVPGGNARKASIDAQELREQYSYSGPSGENQKSGPPKKVKPMGIRQVKTKSKY</sequence>
<dbReference type="PROSITE" id="PS51192">
    <property type="entry name" value="HELICASE_ATP_BIND_1"/>
    <property type="match status" value="1"/>
</dbReference>
<keyword evidence="6" id="KW-0067">ATP-binding</keyword>
<dbReference type="GO" id="GO:0006260">
    <property type="term" value="P:DNA replication"/>
    <property type="evidence" value="ECO:0007669"/>
    <property type="project" value="InterPro"/>
</dbReference>
<dbReference type="PROSITE" id="PS51194">
    <property type="entry name" value="HELICASE_CTER"/>
    <property type="match status" value="1"/>
</dbReference>
<dbReference type="GO" id="GO:0005737">
    <property type="term" value="C:cytoplasm"/>
    <property type="evidence" value="ECO:0007669"/>
    <property type="project" value="TreeGrafter"/>
</dbReference>
<dbReference type="GO" id="GO:0000729">
    <property type="term" value="P:DNA double-strand break processing"/>
    <property type="evidence" value="ECO:0007669"/>
    <property type="project" value="UniProtKB-ARBA"/>
</dbReference>
<dbReference type="InterPro" id="IPR004589">
    <property type="entry name" value="DNA_helicase_ATP-dep_RecQ"/>
</dbReference>
<feature type="region of interest" description="Disordered" evidence="12">
    <location>
        <begin position="135"/>
        <end position="166"/>
    </location>
</feature>
<dbReference type="Pfam" id="PF00270">
    <property type="entry name" value="DEAD"/>
    <property type="match status" value="1"/>
</dbReference>
<evidence type="ECO:0000256" key="7">
    <source>
        <dbReference type="ARBA" id="ARBA00023125"/>
    </source>
</evidence>
<dbReference type="Pfam" id="PF00271">
    <property type="entry name" value="Helicase_C"/>
    <property type="match status" value="1"/>
</dbReference>
<dbReference type="InterPro" id="IPR002464">
    <property type="entry name" value="DNA/RNA_helicase_DEAH_CS"/>
</dbReference>
<dbReference type="STRING" id="1330018.A0A167LNB4"/>
<dbReference type="CDD" id="cd17920">
    <property type="entry name" value="DEXHc_RecQ"/>
    <property type="match status" value="1"/>
</dbReference>
<gene>
    <name evidence="15" type="ORF">CALVIDRAFT_515700</name>
</gene>
<evidence type="ECO:0000256" key="4">
    <source>
        <dbReference type="ARBA" id="ARBA00022801"/>
    </source>
</evidence>
<dbReference type="Gene3D" id="1.10.10.10">
    <property type="entry name" value="Winged helix-like DNA-binding domain superfamily/Winged helix DNA-binding domain"/>
    <property type="match status" value="1"/>
</dbReference>
<dbReference type="SMART" id="SM00956">
    <property type="entry name" value="RQC"/>
    <property type="match status" value="1"/>
</dbReference>
<dbReference type="OrthoDB" id="10261556at2759"/>
<dbReference type="InterPro" id="IPR032284">
    <property type="entry name" value="RecQ_Zn-bd"/>
</dbReference>
<evidence type="ECO:0000313" key="16">
    <source>
        <dbReference type="Proteomes" id="UP000076738"/>
    </source>
</evidence>
<dbReference type="GO" id="GO:0005524">
    <property type="term" value="F:ATP binding"/>
    <property type="evidence" value="ECO:0007669"/>
    <property type="project" value="UniProtKB-KW"/>
</dbReference>
<dbReference type="GO" id="GO:0005634">
    <property type="term" value="C:nucleus"/>
    <property type="evidence" value="ECO:0007669"/>
    <property type="project" value="UniProtKB-SubCell"/>
</dbReference>
<dbReference type="InterPro" id="IPR014001">
    <property type="entry name" value="Helicase_ATP-bd"/>
</dbReference>
<keyword evidence="9" id="KW-0539">Nucleus</keyword>
<evidence type="ECO:0000256" key="8">
    <source>
        <dbReference type="ARBA" id="ARBA00023235"/>
    </source>
</evidence>
<dbReference type="GO" id="GO:0003677">
    <property type="term" value="F:DNA binding"/>
    <property type="evidence" value="ECO:0007669"/>
    <property type="project" value="UniProtKB-KW"/>
</dbReference>
<evidence type="ECO:0000259" key="14">
    <source>
        <dbReference type="PROSITE" id="PS51194"/>
    </source>
</evidence>
<feature type="compositionally biased region" description="Low complexity" evidence="12">
    <location>
        <begin position="45"/>
        <end position="68"/>
    </location>
</feature>
<dbReference type="Gene3D" id="3.40.50.300">
    <property type="entry name" value="P-loop containing nucleotide triphosphate hydrolases"/>
    <property type="match status" value="2"/>
</dbReference>
<evidence type="ECO:0000259" key="13">
    <source>
        <dbReference type="PROSITE" id="PS51192"/>
    </source>
</evidence>
<dbReference type="GO" id="GO:0031573">
    <property type="term" value="P:mitotic intra-S DNA damage checkpoint signaling"/>
    <property type="evidence" value="ECO:0007669"/>
    <property type="project" value="UniProtKB-ARBA"/>
</dbReference>
<reference evidence="15 16" key="1">
    <citation type="journal article" date="2016" name="Mol. Biol. Evol.">
        <title>Comparative Genomics of Early-Diverging Mushroom-Forming Fungi Provides Insights into the Origins of Lignocellulose Decay Capabilities.</title>
        <authorList>
            <person name="Nagy L.G."/>
            <person name="Riley R."/>
            <person name="Tritt A."/>
            <person name="Adam C."/>
            <person name="Daum C."/>
            <person name="Floudas D."/>
            <person name="Sun H."/>
            <person name="Yadav J.S."/>
            <person name="Pangilinan J."/>
            <person name="Larsson K.H."/>
            <person name="Matsuura K."/>
            <person name="Barry K."/>
            <person name="Labutti K."/>
            <person name="Kuo R."/>
            <person name="Ohm R.A."/>
            <person name="Bhattacharya S.S."/>
            <person name="Shirouzu T."/>
            <person name="Yoshinaga Y."/>
            <person name="Martin F.M."/>
            <person name="Grigoriev I.V."/>
            <person name="Hibbett D.S."/>
        </authorList>
    </citation>
    <scope>NUCLEOTIDE SEQUENCE [LARGE SCALE GENOMIC DNA]</scope>
    <source>
        <strain evidence="15 16">TUFC12733</strain>
    </source>
</reference>
<dbReference type="InterPro" id="IPR036388">
    <property type="entry name" value="WH-like_DNA-bd_sf"/>
</dbReference>
<evidence type="ECO:0000256" key="11">
    <source>
        <dbReference type="ARBA" id="ARBA00034808"/>
    </source>
</evidence>
<evidence type="ECO:0000256" key="3">
    <source>
        <dbReference type="ARBA" id="ARBA00022741"/>
    </source>
</evidence>
<protein>
    <recommendedName>
        <fullName evidence="11">DNA 3'-5' helicase</fullName>
        <ecNumber evidence="11">5.6.2.4</ecNumber>
    </recommendedName>
</protein>
<evidence type="ECO:0000256" key="1">
    <source>
        <dbReference type="ARBA" id="ARBA00004123"/>
    </source>
</evidence>
<dbReference type="PROSITE" id="PS00690">
    <property type="entry name" value="DEAH_ATP_HELICASE"/>
    <property type="match status" value="1"/>
</dbReference>
<evidence type="ECO:0000256" key="12">
    <source>
        <dbReference type="SAM" id="MobiDB-lite"/>
    </source>
</evidence>
<dbReference type="GO" id="GO:0000724">
    <property type="term" value="P:double-strand break repair via homologous recombination"/>
    <property type="evidence" value="ECO:0007669"/>
    <property type="project" value="UniProtKB-ARBA"/>
</dbReference>
<feature type="domain" description="Helicase C-terminal" evidence="14">
    <location>
        <begin position="643"/>
        <end position="789"/>
    </location>
</feature>
<accession>A0A167LNB4</accession>
<comment type="catalytic activity">
    <reaction evidence="10">
        <text>Couples ATP hydrolysis with the unwinding of duplex DNA by translocating in the 3'-5' direction.</text>
        <dbReference type="EC" id="5.6.2.4"/>
    </reaction>
</comment>
<dbReference type="Pfam" id="PF09382">
    <property type="entry name" value="RQC"/>
    <property type="match status" value="1"/>
</dbReference>
<organism evidence="15 16">
    <name type="scientific">Calocera viscosa (strain TUFC12733)</name>
    <dbReference type="NCBI Taxonomy" id="1330018"/>
    <lineage>
        <taxon>Eukaryota</taxon>
        <taxon>Fungi</taxon>
        <taxon>Dikarya</taxon>
        <taxon>Basidiomycota</taxon>
        <taxon>Agaricomycotina</taxon>
        <taxon>Dacrymycetes</taxon>
        <taxon>Dacrymycetales</taxon>
        <taxon>Dacrymycetaceae</taxon>
        <taxon>Calocera</taxon>
    </lineage>
</organism>
<dbReference type="NCBIfam" id="TIGR00614">
    <property type="entry name" value="recQ_fam"/>
    <property type="match status" value="1"/>
</dbReference>
<dbReference type="Pfam" id="PF16124">
    <property type="entry name" value="RecQ_Zn_bind"/>
    <property type="match status" value="1"/>
</dbReference>
<proteinExistence type="inferred from homology"/>
<keyword evidence="5 15" id="KW-0347">Helicase</keyword>
<feature type="compositionally biased region" description="Basic and acidic residues" evidence="12">
    <location>
        <begin position="81"/>
        <end position="95"/>
    </location>
</feature>
<evidence type="ECO:0000256" key="10">
    <source>
        <dbReference type="ARBA" id="ARBA00034617"/>
    </source>
</evidence>
<dbReference type="FunFam" id="3.40.50.300:FF:000340">
    <property type="entry name" value="Bloom syndrome, RecQ helicase"/>
    <property type="match status" value="1"/>
</dbReference>
<keyword evidence="8" id="KW-0413">Isomerase</keyword>